<keyword evidence="2" id="KW-1185">Reference proteome</keyword>
<organism evidence="1 2">
    <name type="scientific">Hypoxylon rubiginosum</name>
    <dbReference type="NCBI Taxonomy" id="110542"/>
    <lineage>
        <taxon>Eukaryota</taxon>
        <taxon>Fungi</taxon>
        <taxon>Dikarya</taxon>
        <taxon>Ascomycota</taxon>
        <taxon>Pezizomycotina</taxon>
        <taxon>Sordariomycetes</taxon>
        <taxon>Xylariomycetidae</taxon>
        <taxon>Xylariales</taxon>
        <taxon>Hypoxylaceae</taxon>
        <taxon>Hypoxylon</taxon>
    </lineage>
</organism>
<reference evidence="1 2" key="1">
    <citation type="journal article" date="2022" name="New Phytol.">
        <title>Ecological generalism drives hyperdiversity of secondary metabolite gene clusters in xylarialean endophytes.</title>
        <authorList>
            <person name="Franco M.E.E."/>
            <person name="Wisecaver J.H."/>
            <person name="Arnold A.E."/>
            <person name="Ju Y.M."/>
            <person name="Slot J.C."/>
            <person name="Ahrendt S."/>
            <person name="Moore L.P."/>
            <person name="Eastman K.E."/>
            <person name="Scott K."/>
            <person name="Konkel Z."/>
            <person name="Mondo S.J."/>
            <person name="Kuo A."/>
            <person name="Hayes R.D."/>
            <person name="Haridas S."/>
            <person name="Andreopoulos B."/>
            <person name="Riley R."/>
            <person name="LaButti K."/>
            <person name="Pangilinan J."/>
            <person name="Lipzen A."/>
            <person name="Amirebrahimi M."/>
            <person name="Yan J."/>
            <person name="Adam C."/>
            <person name="Keymanesh K."/>
            <person name="Ng V."/>
            <person name="Louie K."/>
            <person name="Northen T."/>
            <person name="Drula E."/>
            <person name="Henrissat B."/>
            <person name="Hsieh H.M."/>
            <person name="Youens-Clark K."/>
            <person name="Lutzoni F."/>
            <person name="Miadlikowska J."/>
            <person name="Eastwood D.C."/>
            <person name="Hamelin R.C."/>
            <person name="Grigoriev I.V."/>
            <person name="U'Ren J.M."/>
        </authorList>
    </citation>
    <scope>NUCLEOTIDE SEQUENCE [LARGE SCALE GENOMIC DNA]</scope>
    <source>
        <strain evidence="1 2">CBS 119005</strain>
    </source>
</reference>
<evidence type="ECO:0000313" key="1">
    <source>
        <dbReference type="EMBL" id="KAI4860818.1"/>
    </source>
</evidence>
<dbReference type="EMBL" id="MU393572">
    <property type="protein sequence ID" value="KAI4860818.1"/>
    <property type="molecule type" value="Genomic_DNA"/>
</dbReference>
<name>A0ACB9YPB9_9PEZI</name>
<evidence type="ECO:0000313" key="2">
    <source>
        <dbReference type="Proteomes" id="UP001497700"/>
    </source>
</evidence>
<protein>
    <submittedName>
        <fullName evidence="1">O-methyltransferase</fullName>
    </submittedName>
</protein>
<sequence>MSSLGALVSTIVEKTTTLSLLLGQQNVAQPTFTEDGHNPYQGENADLRQIRYDIVRAAQDLLRLAQGPEDQILQLAWSSADTSNFGVILQFKVAENVPFGGSVTSADLAAKVGLPEDVLLRSLRYAVGNGLFVETAPGVFAHSATSAAVARNQSLRDIALASTLEQAQMLLRLPETLALQQQKKEGAEVPYAAFNLVFPKYENIFECLAKEPELAMRYHLYMMGRVKTDRWSTANMVKSWDWANVGSKAIVDVGGSAGHTCMALAEACPEAKFIIQDVDKVALEQGRQALSSASPSLVERTSFVQHDFFQPQTVSGDIYIFRHIFHDWSDDDTVRILKALVPGLINGATILVSEGIMPEPPATRTNALDEKQILIEDMFMLAVHNGRERSVEDFVKLFKQADARYEYITTTGGTDGAFQSTVEFKFKA</sequence>
<gene>
    <name evidence="1" type="ORF">F4820DRAFT_461420</name>
</gene>
<comment type="caution">
    <text evidence="1">The sequence shown here is derived from an EMBL/GenBank/DDBJ whole genome shotgun (WGS) entry which is preliminary data.</text>
</comment>
<proteinExistence type="predicted"/>
<accession>A0ACB9YPB9</accession>
<dbReference type="Proteomes" id="UP001497700">
    <property type="component" value="Unassembled WGS sequence"/>
</dbReference>